<organism evidence="2 3">
    <name type="scientific">Candida verbasci</name>
    <dbReference type="NCBI Taxonomy" id="1227364"/>
    <lineage>
        <taxon>Eukaryota</taxon>
        <taxon>Fungi</taxon>
        <taxon>Dikarya</taxon>
        <taxon>Ascomycota</taxon>
        <taxon>Saccharomycotina</taxon>
        <taxon>Pichiomycetes</taxon>
        <taxon>Debaryomycetaceae</taxon>
        <taxon>Candida/Lodderomyces clade</taxon>
        <taxon>Candida</taxon>
    </lineage>
</organism>
<gene>
    <name evidence="2" type="ORF">CANVERA_P2083</name>
</gene>
<feature type="domain" description="AB hydrolase-1" evidence="1">
    <location>
        <begin position="30"/>
        <end position="189"/>
    </location>
</feature>
<proteinExistence type="predicted"/>
<reference evidence="2" key="1">
    <citation type="submission" date="2022-12" db="EMBL/GenBank/DDBJ databases">
        <authorList>
            <person name="Brejova B."/>
        </authorList>
    </citation>
    <scope>NUCLEOTIDE SEQUENCE</scope>
</reference>
<name>A0A9W4XG85_9ASCO</name>
<dbReference type="AlphaFoldDB" id="A0A9W4XG85"/>
<accession>A0A9W4XG85</accession>
<keyword evidence="3" id="KW-1185">Reference proteome</keyword>
<dbReference type="SUPFAM" id="SSF53474">
    <property type="entry name" value="alpha/beta-Hydrolases"/>
    <property type="match status" value="1"/>
</dbReference>
<evidence type="ECO:0000313" key="2">
    <source>
        <dbReference type="EMBL" id="CAI5757569.1"/>
    </source>
</evidence>
<dbReference type="Proteomes" id="UP001152885">
    <property type="component" value="Unassembled WGS sequence"/>
</dbReference>
<protein>
    <recommendedName>
        <fullName evidence="1">AB hydrolase-1 domain-containing protein</fullName>
    </recommendedName>
</protein>
<dbReference type="InterPro" id="IPR000073">
    <property type="entry name" value="AB_hydrolase_1"/>
</dbReference>
<dbReference type="Pfam" id="PF00561">
    <property type="entry name" value="Abhydrolase_1"/>
    <property type="match status" value="1"/>
</dbReference>
<dbReference type="Gene3D" id="3.40.50.1820">
    <property type="entry name" value="alpha/beta hydrolase"/>
    <property type="match status" value="1"/>
</dbReference>
<dbReference type="InterPro" id="IPR029058">
    <property type="entry name" value="AB_hydrolase_fold"/>
</dbReference>
<dbReference type="PANTHER" id="PTHR11440">
    <property type="entry name" value="LECITHIN-CHOLESTEROL ACYLTRANSFERASE-RELATED"/>
    <property type="match status" value="1"/>
</dbReference>
<dbReference type="OrthoDB" id="5592486at2759"/>
<comment type="caution">
    <text evidence="2">The sequence shown here is derived from an EMBL/GenBank/DDBJ whole genome shotgun (WGS) entry which is preliminary data.</text>
</comment>
<evidence type="ECO:0000259" key="1">
    <source>
        <dbReference type="Pfam" id="PF00561"/>
    </source>
</evidence>
<evidence type="ECO:0000313" key="3">
    <source>
        <dbReference type="Proteomes" id="UP001152885"/>
    </source>
</evidence>
<dbReference type="EMBL" id="CANTUO010000002">
    <property type="protein sequence ID" value="CAI5757569.1"/>
    <property type="molecule type" value="Genomic_DNA"/>
</dbReference>
<sequence>MIARRIYSTTTKLLKSEYSKLRDNYKAPKYPIVLCHGFSGFDRLSLLPRLKTNQTSVDQALEKSLIELDYWYGIKNALEKLGSTVFVAKVPAFGDIKSRAMSLDKFINKKCDHLRKNSKEEIYTNSEQSKSFKQKSEPIKINLIAHSMGGLDSRYLISKIQTEQKNYKVASLTTISTPHHGSEAADFIVDLVKQYPLLKSICPHSIFEMTTKNMKNFNKSILDDPEVKYLSFGARFNPRWYNLFSLTWVIMKYQISKEHQKQFQNFIDNDGLVTVESSKWGHYIGTLDQVDHLDVINWTNRIRAFFMKLMFAQQPAFNPIALYLDIANELAKKGL</sequence>